<reference evidence="1" key="1">
    <citation type="submission" date="2022-04" db="EMBL/GenBank/DDBJ databases">
        <title>Jade perch genome.</title>
        <authorList>
            <person name="Chao B."/>
        </authorList>
    </citation>
    <scope>NUCLEOTIDE SEQUENCE</scope>
    <source>
        <strain evidence="1">CB-2022</strain>
    </source>
</reference>
<accession>A0ACB8X1V1</accession>
<sequence>CVLTDQRIKAIEQVHGYFSSEQVMEILKYFSWAEPQIKAVKALQHKMVAIPTTKVANILNCFTFSKDRLIVLELIALNISDAQNYRPVEDLFRIHLSEKKRARRILEQVCKVGCKAPVAMISSCGIIPGNPYPKGRPSLVSGTFPGIIPVKKEGEKKDDTYNSMDGKGISSRIIGPFKPFPSTYNPHRPVPYPIPPCRPHATIAPSAYNNAGLVSVGGVITASVPPPPYTSTHKVAGYTKPGNPQNTTPGINSAPLLIPHGSTPSTPVPPQASPAQPTPTTPITPVFPGMVPSHNPNAPSPSPAPSPSVIKAGPQTPSGHATPTPSSVIKAHTPSGTPCGTPVPGSGGFSSSPFHAVSRPSTPATSPRRPRPLNSDELHGLNSAEGLFPVRRPSVRTHPTWHTPTSSSPKPSPAHSAQVQAAMAAAGVLNRHTGGSNSGSNSPVPSAFKGTSRSGTPSVSSLVVPGSAQAALARSFGLSHPSGSPQVSLSSPVAITGLQALSSSPAPSHYPGLSPFSSLSSALPPSTIPASMPAMPPTTNISNHPPTSIYPGLTPTASPNAASPFGLGLTSAPPIFSGLPPGPSPAAFPGLGVSGGHGAGSPVLSSFMGLPGATPSSVASVAPLQAAAAAAAAAAGVPSSSPVLPGFASAFSSNFQPGLSSGLQPPGSSGFPGLLSFPGVPGFSPSASPAALSGLPQPSHAVCPAADLNCNAKGFNFMANTHNLSLSLSLAERTGSLGCIGWMIVILSGIFTFLLFPITIWFCLKIVQEYERAVIFRLGRITDRKAKGPGIFFILPCTDSFVKVDLRTVSFDIPPQEILTKDSVTVCVDGVVYFRVSDPIASVANVTNADFSTRLLAQTTLRNVLGTKNLSELLSDREGIAHSMQTNLDEATDNWGIKVERVEIKDVKLPQQLQRAMAAEAEAAREARAKVIAAEGEMNASRALKEASLVIAESPSALQLRYLQTLNTIAAEKNSTIIFPLPMDVMSHFMRK</sequence>
<protein>
    <submittedName>
        <fullName evidence="1">Uncharacterized protein</fullName>
    </submittedName>
</protein>
<feature type="non-terminal residue" evidence="1">
    <location>
        <position position="1"/>
    </location>
</feature>
<name>A0ACB8X1V1_9TELE</name>
<evidence type="ECO:0000313" key="2">
    <source>
        <dbReference type="Proteomes" id="UP000831701"/>
    </source>
</evidence>
<gene>
    <name evidence="1" type="ORF">L3Q82_022277</name>
</gene>
<evidence type="ECO:0000313" key="1">
    <source>
        <dbReference type="EMBL" id="KAI3373693.1"/>
    </source>
</evidence>
<dbReference type="EMBL" id="CM041534">
    <property type="protein sequence ID" value="KAI3373693.1"/>
    <property type="molecule type" value="Genomic_DNA"/>
</dbReference>
<organism evidence="1 2">
    <name type="scientific">Scortum barcoo</name>
    <name type="common">barcoo grunter</name>
    <dbReference type="NCBI Taxonomy" id="214431"/>
    <lineage>
        <taxon>Eukaryota</taxon>
        <taxon>Metazoa</taxon>
        <taxon>Chordata</taxon>
        <taxon>Craniata</taxon>
        <taxon>Vertebrata</taxon>
        <taxon>Euteleostomi</taxon>
        <taxon>Actinopterygii</taxon>
        <taxon>Neopterygii</taxon>
        <taxon>Teleostei</taxon>
        <taxon>Neoteleostei</taxon>
        <taxon>Acanthomorphata</taxon>
        <taxon>Eupercaria</taxon>
        <taxon>Centrarchiformes</taxon>
        <taxon>Terapontoidei</taxon>
        <taxon>Terapontidae</taxon>
        <taxon>Scortum</taxon>
    </lineage>
</organism>
<comment type="caution">
    <text evidence="1">The sequence shown here is derived from an EMBL/GenBank/DDBJ whole genome shotgun (WGS) entry which is preliminary data.</text>
</comment>
<keyword evidence="2" id="KW-1185">Reference proteome</keyword>
<dbReference type="Proteomes" id="UP000831701">
    <property type="component" value="Chromosome 4"/>
</dbReference>
<proteinExistence type="predicted"/>